<dbReference type="FunFam" id="3.30.450.60:FF:000003">
    <property type="entry name" value="Coatomer subunit delta"/>
    <property type="match status" value="1"/>
</dbReference>
<dbReference type="SUPFAM" id="SSF49447">
    <property type="entry name" value="Second domain of Mu2 adaptin subunit (ap50) of ap2 adaptor"/>
    <property type="match status" value="1"/>
</dbReference>
<dbReference type="SUPFAM" id="SSF64356">
    <property type="entry name" value="SNARE-like"/>
    <property type="match status" value="1"/>
</dbReference>
<dbReference type="InterPro" id="IPR028565">
    <property type="entry name" value="MHD"/>
</dbReference>
<dbReference type="GO" id="GO:0006890">
    <property type="term" value="P:retrograde vesicle-mediated transport, Golgi to endoplasmic reticulum"/>
    <property type="evidence" value="ECO:0007669"/>
    <property type="project" value="UniProtKB-UniRule"/>
</dbReference>
<protein>
    <recommendedName>
        <fullName evidence="10">Coatomer subunit delta</fullName>
    </recommendedName>
</protein>
<evidence type="ECO:0000313" key="14">
    <source>
        <dbReference type="EMBL" id="EFI95971.1"/>
    </source>
</evidence>
<dbReference type="InParanoid" id="D8Q751"/>
<evidence type="ECO:0000313" key="15">
    <source>
        <dbReference type="Proteomes" id="UP000007431"/>
    </source>
</evidence>
<feature type="compositionally biased region" description="Gly residues" evidence="12">
    <location>
        <begin position="186"/>
        <end position="196"/>
    </location>
</feature>
<dbReference type="Proteomes" id="UP000007431">
    <property type="component" value="Unassembled WGS sequence"/>
</dbReference>
<dbReference type="HOGENOM" id="CLU_019988_3_0_1"/>
<dbReference type="RefSeq" id="XP_003030874.1">
    <property type="nucleotide sequence ID" value="XM_003030828.1"/>
</dbReference>
<keyword evidence="4 10" id="KW-0963">Cytoplasm</keyword>
<dbReference type="eggNOG" id="KOG2635">
    <property type="taxonomic scope" value="Eukaryota"/>
</dbReference>
<comment type="subunit">
    <text evidence="2 10">Oligomeric complex that consists of at least the alpha, beta, beta', gamma, delta, epsilon and zeta subunits.</text>
</comment>
<reference evidence="14 15" key="1">
    <citation type="journal article" date="2010" name="Nat. Biotechnol.">
        <title>Genome sequence of the model mushroom Schizophyllum commune.</title>
        <authorList>
            <person name="Ohm R.A."/>
            <person name="de Jong J.F."/>
            <person name="Lugones L.G."/>
            <person name="Aerts A."/>
            <person name="Kothe E."/>
            <person name="Stajich J.E."/>
            <person name="de Vries R.P."/>
            <person name="Record E."/>
            <person name="Levasseur A."/>
            <person name="Baker S.E."/>
            <person name="Bartholomew K.A."/>
            <person name="Coutinho P.M."/>
            <person name="Erdmann S."/>
            <person name="Fowler T.J."/>
            <person name="Gathman A.C."/>
            <person name="Lombard V."/>
            <person name="Henrissat B."/>
            <person name="Knabe N."/>
            <person name="Kuees U."/>
            <person name="Lilly W.W."/>
            <person name="Lindquist E."/>
            <person name="Lucas S."/>
            <person name="Magnuson J.K."/>
            <person name="Piumi F."/>
            <person name="Raudaskoski M."/>
            <person name="Salamov A."/>
            <person name="Schmutz J."/>
            <person name="Schwarze F.W.M.R."/>
            <person name="vanKuyk P.A."/>
            <person name="Horton J.S."/>
            <person name="Grigoriev I.V."/>
            <person name="Woesten H.A.B."/>
        </authorList>
    </citation>
    <scope>NUCLEOTIDE SEQUENCE [LARGE SCALE GENOMIC DNA]</scope>
    <source>
        <strain evidence="15">H4-8 / FGSC 9210</strain>
    </source>
</reference>
<evidence type="ECO:0000256" key="10">
    <source>
        <dbReference type="RuleBase" id="RU364018"/>
    </source>
</evidence>
<evidence type="ECO:0000256" key="5">
    <source>
        <dbReference type="ARBA" id="ARBA00022892"/>
    </source>
</evidence>
<organism evidence="15">
    <name type="scientific">Schizophyllum commune (strain H4-8 / FGSC 9210)</name>
    <name type="common">Split gill fungus</name>
    <dbReference type="NCBI Taxonomy" id="578458"/>
    <lineage>
        <taxon>Eukaryota</taxon>
        <taxon>Fungi</taxon>
        <taxon>Dikarya</taxon>
        <taxon>Basidiomycota</taxon>
        <taxon>Agaricomycotina</taxon>
        <taxon>Agaricomycetes</taxon>
        <taxon>Agaricomycetidae</taxon>
        <taxon>Agaricales</taxon>
        <taxon>Schizophyllaceae</taxon>
        <taxon>Schizophyllum</taxon>
    </lineage>
</organism>
<sequence>MVVLASSICTKAGKPLLSRQFLPLPKTRIEALLTAFPKLVPPPNSSSQHTSVETSDVRYVYQPIDDLVLLLVTNKASNILQDIDTLHLFARVVADVCGGRALTDRDIADRAFELLGAFDEVVGLGYREPVGLPQIRGILEMESHEEKIQEIIARNKEAEAKEELKRRAKQLEMQRREMQRRAGAGATSGGFGGGVSGYSPVPRYEAPSPAPASPAPQTITTSKPAFKSGGLKLGKKKGGADILGAEAEVNSPLLGQTFGASQESELSAPSTPLPSVTKSASDRGNLPPVDEEDVHLTIKEALTASLSRDGGVESMEIKGDMNLLVKDGEYARCAVELIGGTANVQFKQHPNVAKFAPGAAAKVIRLKDPAKPFPVGHSLGVLKWRYTGKDESVLPLSINAWPTPSNDGTVDVSLEYELTNDAVTLYDVEIDVPLPAGSYPTVTSQAEGSDWELDPGSHALRWKIRKVSAEDGEREGSLNFVVAGDDAEALFPVSVRFIGQGSLLGVAVKKVGHVSNEDVSEDIPYSVDSILSVDEYSVV</sequence>
<evidence type="ECO:0000256" key="7">
    <source>
        <dbReference type="ARBA" id="ARBA00023034"/>
    </source>
</evidence>
<keyword evidence="9 10" id="KW-0968">Cytoplasmic vesicle</keyword>
<dbReference type="GO" id="GO:0015031">
    <property type="term" value="P:protein transport"/>
    <property type="evidence" value="ECO:0007669"/>
    <property type="project" value="UniProtKB-KW"/>
</dbReference>
<dbReference type="Gene3D" id="3.30.450.60">
    <property type="match status" value="1"/>
</dbReference>
<feature type="region of interest" description="Disordered" evidence="12">
    <location>
        <begin position="260"/>
        <end position="289"/>
    </location>
</feature>
<keyword evidence="7 10" id="KW-0333">Golgi apparatus</keyword>
<evidence type="ECO:0000256" key="2">
    <source>
        <dbReference type="ARBA" id="ARBA00011775"/>
    </source>
</evidence>
<dbReference type="KEGG" id="scm:SCHCO_02629692"/>
<evidence type="ECO:0000256" key="11">
    <source>
        <dbReference type="RuleBase" id="RU366052"/>
    </source>
</evidence>
<evidence type="ECO:0000256" key="6">
    <source>
        <dbReference type="ARBA" id="ARBA00022927"/>
    </source>
</evidence>
<evidence type="ECO:0000256" key="12">
    <source>
        <dbReference type="SAM" id="MobiDB-lite"/>
    </source>
</evidence>
<dbReference type="GO" id="GO:0051645">
    <property type="term" value="P:Golgi localization"/>
    <property type="evidence" value="ECO:0007669"/>
    <property type="project" value="TreeGrafter"/>
</dbReference>
<keyword evidence="8 10" id="KW-0472">Membrane</keyword>
<dbReference type="GeneID" id="9592519"/>
<dbReference type="InterPro" id="IPR036168">
    <property type="entry name" value="AP2_Mu_C_sf"/>
</dbReference>
<dbReference type="PROSITE" id="PS51072">
    <property type="entry name" value="MHD"/>
    <property type="match status" value="1"/>
</dbReference>
<proteinExistence type="inferred from homology"/>
<dbReference type="InterPro" id="IPR011012">
    <property type="entry name" value="Longin-like_dom_sf"/>
</dbReference>
<comment type="function">
    <text evidence="10">The coatomer is a cytosolic protein complex that binds to dilysine motifs and reversibly associates with Golgi non-clathrin-coated vesicles, which further mediate biosynthetic protein transport from the ER, via the Golgi up to the trans Golgi network. Coatomer complex is required for budding from Golgi membranes, and is essential for the retrograde Golgi-to-ER transport of dilysine-tagged proteins.</text>
</comment>
<dbReference type="Pfam" id="PF00928">
    <property type="entry name" value="Adap_comp_sub"/>
    <property type="match status" value="1"/>
</dbReference>
<feature type="compositionally biased region" description="Polar residues" evidence="12">
    <location>
        <begin position="260"/>
        <end position="279"/>
    </location>
</feature>
<dbReference type="CDD" id="cd09254">
    <property type="entry name" value="AP_delta-COPI_MHD"/>
    <property type="match status" value="1"/>
</dbReference>
<dbReference type="CDD" id="cd14830">
    <property type="entry name" value="Delta_COP_N"/>
    <property type="match status" value="1"/>
</dbReference>
<dbReference type="PANTHER" id="PTHR10121">
    <property type="entry name" value="COATOMER SUBUNIT DELTA"/>
    <property type="match status" value="1"/>
</dbReference>
<gene>
    <name evidence="14" type="ORF">SCHCODRAFT_82430</name>
</gene>
<dbReference type="AlphaFoldDB" id="D8Q751"/>
<feature type="region of interest" description="Disordered" evidence="12">
    <location>
        <begin position="174"/>
        <end position="232"/>
    </location>
</feature>
<dbReference type="OMA" id="VQFRTHP"/>
<dbReference type="OrthoDB" id="10266042at2759"/>
<name>D8Q751_SCHCM</name>
<dbReference type="Gene3D" id="2.60.40.1170">
    <property type="entry name" value="Mu homology domain, subdomain B"/>
    <property type="match status" value="2"/>
</dbReference>
<evidence type="ECO:0000259" key="13">
    <source>
        <dbReference type="PROSITE" id="PS51072"/>
    </source>
</evidence>
<dbReference type="GO" id="GO:0000139">
    <property type="term" value="C:Golgi membrane"/>
    <property type="evidence" value="ECO:0007669"/>
    <property type="project" value="UniProtKB-SubCell"/>
</dbReference>
<accession>D8Q751</accession>
<evidence type="ECO:0000256" key="8">
    <source>
        <dbReference type="ARBA" id="ARBA00023136"/>
    </source>
</evidence>
<evidence type="ECO:0000256" key="3">
    <source>
        <dbReference type="ARBA" id="ARBA00022448"/>
    </source>
</evidence>
<dbReference type="STRING" id="578458.D8Q751"/>
<dbReference type="InterPro" id="IPR027059">
    <property type="entry name" value="Coatomer_dsu"/>
</dbReference>
<evidence type="ECO:0000256" key="9">
    <source>
        <dbReference type="ARBA" id="ARBA00023329"/>
    </source>
</evidence>
<feature type="domain" description="MHD" evidence="13">
    <location>
        <begin position="291"/>
        <end position="539"/>
    </location>
</feature>
<comment type="similarity">
    <text evidence="1 10">Belongs to the adaptor complexes medium subunit family. Delta-COP subfamily.</text>
</comment>
<keyword evidence="3 10" id="KW-0813">Transport</keyword>
<dbReference type="PANTHER" id="PTHR10121:SF0">
    <property type="entry name" value="COATOMER SUBUNIT DELTA"/>
    <property type="match status" value="1"/>
</dbReference>
<comment type="subcellular location">
    <subcellularLocation>
        <location evidence="10 11">Cytoplasm</location>
    </subcellularLocation>
    <subcellularLocation>
        <location evidence="10 11">Cytoplasmic vesicle</location>
        <location evidence="10 11">COPI-coated vesicle membrane</location>
        <topology evidence="10 11">Peripheral membrane protein</topology>
        <orientation evidence="10 11">Cytoplasmic side</orientation>
    </subcellularLocation>
    <subcellularLocation>
        <location evidence="10 11">Golgi apparatus membrane</location>
        <topology evidence="10 11">Peripheral membrane protein</topology>
        <orientation evidence="10 11">Cytoplasmic side</orientation>
    </subcellularLocation>
</comment>
<keyword evidence="6 10" id="KW-0653">Protein transport</keyword>
<keyword evidence="5 10" id="KW-0931">ER-Golgi transport</keyword>
<evidence type="ECO:0000256" key="1">
    <source>
        <dbReference type="ARBA" id="ARBA00010516"/>
    </source>
</evidence>
<keyword evidence="15" id="KW-1185">Reference proteome</keyword>
<dbReference type="VEuPathDB" id="FungiDB:SCHCODRAFT_02629692"/>
<dbReference type="GO" id="GO:0006888">
    <property type="term" value="P:endoplasmic reticulum to Golgi vesicle-mediated transport"/>
    <property type="evidence" value="ECO:0007669"/>
    <property type="project" value="TreeGrafter"/>
</dbReference>
<dbReference type="GO" id="GO:0030126">
    <property type="term" value="C:COPI vesicle coat"/>
    <property type="evidence" value="ECO:0007669"/>
    <property type="project" value="UniProtKB-UniRule"/>
</dbReference>
<evidence type="ECO:0000256" key="4">
    <source>
        <dbReference type="ARBA" id="ARBA00022490"/>
    </source>
</evidence>
<dbReference type="EMBL" id="GL377307">
    <property type="protein sequence ID" value="EFI95971.1"/>
    <property type="molecule type" value="Genomic_DNA"/>
</dbReference>